<evidence type="ECO:0000313" key="17">
    <source>
        <dbReference type="EMBL" id="AAM38811.1"/>
    </source>
</evidence>
<dbReference type="CDD" id="cd00075">
    <property type="entry name" value="HATPase"/>
    <property type="match status" value="1"/>
</dbReference>
<gene>
    <name evidence="17" type="primary">ygiY</name>
    <name evidence="17" type="ordered locus">XAC3975</name>
</gene>
<comment type="subcellular location">
    <subcellularLocation>
        <location evidence="2">Membrane</location>
        <topology evidence="2">Multi-pass membrane protein</topology>
    </subcellularLocation>
</comment>
<feature type="domain" description="HAMP" evidence="16">
    <location>
        <begin position="188"/>
        <end position="240"/>
    </location>
</feature>
<keyword evidence="7" id="KW-0547">Nucleotide-binding</keyword>
<dbReference type="Gene3D" id="3.30.565.10">
    <property type="entry name" value="Histidine kinase-like ATPase, C-terminal domain"/>
    <property type="match status" value="1"/>
</dbReference>
<proteinExistence type="predicted"/>
<dbReference type="InterPro" id="IPR003661">
    <property type="entry name" value="HisK_dim/P_dom"/>
</dbReference>
<comment type="catalytic activity">
    <reaction evidence="1">
        <text>ATP + protein L-histidine = ADP + protein N-phospho-L-histidine.</text>
        <dbReference type="EC" id="2.7.13.3"/>
    </reaction>
</comment>
<evidence type="ECO:0000256" key="10">
    <source>
        <dbReference type="ARBA" id="ARBA00022989"/>
    </source>
</evidence>
<dbReference type="Pfam" id="PF00512">
    <property type="entry name" value="HisKA"/>
    <property type="match status" value="1"/>
</dbReference>
<evidence type="ECO:0000256" key="8">
    <source>
        <dbReference type="ARBA" id="ARBA00022777"/>
    </source>
</evidence>
<dbReference type="Gene3D" id="6.10.340.10">
    <property type="match status" value="1"/>
</dbReference>
<sequence>MGGAERTRIPPAAGVDGTCRTRGHQGSAGRRHLWRPIRRGQQHDRGVCAPVAAQAGRCADLHRLWPGLHGRKDPGMKSLQARMLAALAAIVLLSWSTSLWILVALVTQGHHSVFEQELNLLGDQLLATLPDALQHRFDTQTEPPDAATTPTPIGNPSSRMSVKQTLIAVVLNTVQLGILGLLMWWAVRTSLGPLRALSGAIAQRTGLDTEPVPLAQAPDEIRPLIASFNTLLARVEQAVQAERDFVADAAHELRTPLSALHAYAEVALRAPTLDAKDAALRQLLETARRSNRLAEQLLDLARLDAGISSAAYHQVEMGELISHVLDEFSVQANTRQMQLQVEASPCLVRCDVDAVGILIRNLVDNAIRYGRLHGKVEVSCGYCLRADVLHPFLQVSDDGPGVPESAQAAIFERFYRVPGSAVQGSGIGLSLVAGIARLHGATIEAGDGNDGRGLCVRVVFAGDHPASAA</sequence>
<dbReference type="GO" id="GO:0000155">
    <property type="term" value="F:phosphorelay sensor kinase activity"/>
    <property type="evidence" value="ECO:0007669"/>
    <property type="project" value="InterPro"/>
</dbReference>
<keyword evidence="12 14" id="KW-0472">Membrane</keyword>
<dbReference type="PRINTS" id="PR00344">
    <property type="entry name" value="BCTRLSENSOR"/>
</dbReference>
<keyword evidence="5" id="KW-0808">Transferase</keyword>
<evidence type="ECO:0000256" key="13">
    <source>
        <dbReference type="SAM" id="MobiDB-lite"/>
    </source>
</evidence>
<evidence type="ECO:0000256" key="14">
    <source>
        <dbReference type="SAM" id="Phobius"/>
    </source>
</evidence>
<dbReference type="SMART" id="SM00388">
    <property type="entry name" value="HisKA"/>
    <property type="match status" value="1"/>
</dbReference>
<dbReference type="CDD" id="cd00082">
    <property type="entry name" value="HisKA"/>
    <property type="match status" value="1"/>
</dbReference>
<evidence type="ECO:0000256" key="7">
    <source>
        <dbReference type="ARBA" id="ARBA00022741"/>
    </source>
</evidence>
<dbReference type="PROSITE" id="PS50885">
    <property type="entry name" value="HAMP"/>
    <property type="match status" value="1"/>
</dbReference>
<evidence type="ECO:0000256" key="4">
    <source>
        <dbReference type="ARBA" id="ARBA00022553"/>
    </source>
</evidence>
<dbReference type="GO" id="GO:0005524">
    <property type="term" value="F:ATP binding"/>
    <property type="evidence" value="ECO:0007669"/>
    <property type="project" value="UniProtKB-KW"/>
</dbReference>
<dbReference type="SMART" id="SM00387">
    <property type="entry name" value="HATPase_c"/>
    <property type="match status" value="1"/>
</dbReference>
<dbReference type="InterPro" id="IPR004358">
    <property type="entry name" value="Sig_transdc_His_kin-like_C"/>
</dbReference>
<keyword evidence="11" id="KW-0902">Two-component regulatory system</keyword>
<feature type="domain" description="Histidine kinase" evidence="15">
    <location>
        <begin position="248"/>
        <end position="464"/>
    </location>
</feature>
<dbReference type="InterPro" id="IPR003660">
    <property type="entry name" value="HAMP_dom"/>
</dbReference>
<dbReference type="GO" id="GO:0005886">
    <property type="term" value="C:plasma membrane"/>
    <property type="evidence" value="ECO:0007669"/>
    <property type="project" value="TreeGrafter"/>
</dbReference>
<keyword evidence="6 14" id="KW-0812">Transmembrane</keyword>
<evidence type="ECO:0000256" key="2">
    <source>
        <dbReference type="ARBA" id="ARBA00004141"/>
    </source>
</evidence>
<dbReference type="KEGG" id="xac:XAC3975"/>
<evidence type="ECO:0000259" key="16">
    <source>
        <dbReference type="PROSITE" id="PS50885"/>
    </source>
</evidence>
<evidence type="ECO:0000256" key="3">
    <source>
        <dbReference type="ARBA" id="ARBA00012438"/>
    </source>
</evidence>
<dbReference type="SUPFAM" id="SSF55874">
    <property type="entry name" value="ATPase domain of HSP90 chaperone/DNA topoisomerase II/histidine kinase"/>
    <property type="match status" value="1"/>
</dbReference>
<evidence type="ECO:0000256" key="6">
    <source>
        <dbReference type="ARBA" id="ARBA00022692"/>
    </source>
</evidence>
<dbReference type="PROSITE" id="PS50109">
    <property type="entry name" value="HIS_KIN"/>
    <property type="match status" value="1"/>
</dbReference>
<feature type="region of interest" description="Disordered" evidence="13">
    <location>
        <begin position="1"/>
        <end position="33"/>
    </location>
</feature>
<evidence type="ECO:0000313" key="18">
    <source>
        <dbReference type="Proteomes" id="UP000000576"/>
    </source>
</evidence>
<dbReference type="PANTHER" id="PTHR45436:SF14">
    <property type="entry name" value="SENSOR PROTEIN QSEC"/>
    <property type="match status" value="1"/>
</dbReference>
<dbReference type="InterPro" id="IPR036097">
    <property type="entry name" value="HisK_dim/P_sf"/>
</dbReference>
<keyword evidence="4" id="KW-0597">Phosphoprotein</keyword>
<dbReference type="SMART" id="SM00304">
    <property type="entry name" value="HAMP"/>
    <property type="match status" value="1"/>
</dbReference>
<dbReference type="EC" id="2.7.13.3" evidence="3"/>
<keyword evidence="9" id="KW-0067">ATP-binding</keyword>
<protein>
    <recommendedName>
        <fullName evidence="3">histidine kinase</fullName>
        <ecNumber evidence="3">2.7.13.3</ecNumber>
    </recommendedName>
</protein>
<evidence type="ECO:0000256" key="11">
    <source>
        <dbReference type="ARBA" id="ARBA00023012"/>
    </source>
</evidence>
<reference evidence="17 18" key="1">
    <citation type="journal article" date="2002" name="Nature">
        <title>Comparison of the genomes of two Xanthomonas pathogens with differing host specificities.</title>
        <authorList>
            <person name="da Silva A.C."/>
            <person name="Ferro J.A."/>
            <person name="Reinach F.C."/>
            <person name="Farah C.S."/>
            <person name="Furlan L.R."/>
            <person name="Quaggio R.B."/>
            <person name="Monteiro-Vitorello C.B."/>
            <person name="Van Sluys M.A."/>
            <person name="Almeida N.F."/>
            <person name="Alves L.M."/>
            <person name="do Amaral A.M."/>
            <person name="Bertolini M.C."/>
            <person name="Camargo L.E."/>
            <person name="Camarotte G."/>
            <person name="Cannavan F."/>
            <person name="Cardozo J."/>
            <person name="Chambergo F."/>
            <person name="Ciapina L.P."/>
            <person name="Cicarelli R.M."/>
            <person name="Coutinho L.L."/>
            <person name="Cursino-Santos J.R."/>
            <person name="El-Dorry H."/>
            <person name="Faria J.B."/>
            <person name="Ferreira A.J."/>
            <person name="Ferreira R.C."/>
            <person name="Ferro M.I."/>
            <person name="Formighieri E.F."/>
            <person name="Franco M.C."/>
            <person name="Greggio C.C."/>
            <person name="Gruber A."/>
            <person name="Katsuyama A.M."/>
            <person name="Kishi L.T."/>
            <person name="Leite R.P."/>
            <person name="Lemos E.G."/>
            <person name="Lemos M.V."/>
            <person name="Locali E.C."/>
            <person name="Machado M.A."/>
            <person name="Madeira A.M."/>
            <person name="Martinez-Rossi N.M."/>
            <person name="Martins E.C."/>
            <person name="Meidanis J."/>
            <person name="Menck C.F."/>
            <person name="Miyaki C.Y."/>
            <person name="Moon D.H."/>
            <person name="Moreira L.M."/>
            <person name="Novo M.T."/>
            <person name="Okura V.K."/>
            <person name="Oliveira M.C."/>
            <person name="Oliveira V.R."/>
            <person name="Pereira H.A."/>
            <person name="Rossi A."/>
            <person name="Sena J.A."/>
            <person name="Silva C."/>
            <person name="de Souza R.F."/>
            <person name="Spinola L.A."/>
            <person name="Takita M.A."/>
            <person name="Tamura R.E."/>
            <person name="Teixeira E.C."/>
            <person name="Tezza R.I."/>
            <person name="Trindade dos Santos M."/>
            <person name="Truffi D."/>
            <person name="Tsai S.M."/>
            <person name="White F.F."/>
            <person name="Setubal J.C."/>
            <person name="Kitajima J.P."/>
        </authorList>
    </citation>
    <scope>NUCLEOTIDE SEQUENCE [LARGE SCALE GENOMIC DNA]</scope>
    <source>
        <strain evidence="17 18">306</strain>
    </source>
</reference>
<dbReference type="SUPFAM" id="SSF47384">
    <property type="entry name" value="Homodimeric domain of signal transducing histidine kinase"/>
    <property type="match status" value="1"/>
</dbReference>
<accession>A0AAI7ZIJ5</accession>
<dbReference type="InterPro" id="IPR003594">
    <property type="entry name" value="HATPase_dom"/>
</dbReference>
<dbReference type="Pfam" id="PF00672">
    <property type="entry name" value="HAMP"/>
    <property type="match status" value="1"/>
</dbReference>
<evidence type="ECO:0000259" key="15">
    <source>
        <dbReference type="PROSITE" id="PS50109"/>
    </source>
</evidence>
<evidence type="ECO:0000256" key="5">
    <source>
        <dbReference type="ARBA" id="ARBA00022679"/>
    </source>
</evidence>
<dbReference type="Pfam" id="PF02518">
    <property type="entry name" value="HATPase_c"/>
    <property type="match status" value="1"/>
</dbReference>
<dbReference type="InterPro" id="IPR050428">
    <property type="entry name" value="TCS_sensor_his_kinase"/>
</dbReference>
<dbReference type="InterPro" id="IPR005467">
    <property type="entry name" value="His_kinase_dom"/>
</dbReference>
<dbReference type="EMBL" id="AE008923">
    <property type="protein sequence ID" value="AAM38811.1"/>
    <property type="molecule type" value="Genomic_DNA"/>
</dbReference>
<dbReference type="AlphaFoldDB" id="A0AAI7ZIJ5"/>
<dbReference type="Gene3D" id="1.10.287.130">
    <property type="match status" value="1"/>
</dbReference>
<evidence type="ECO:0000256" key="1">
    <source>
        <dbReference type="ARBA" id="ARBA00000085"/>
    </source>
</evidence>
<name>A0AAI7ZIJ5_XANAC</name>
<dbReference type="PANTHER" id="PTHR45436">
    <property type="entry name" value="SENSOR HISTIDINE KINASE YKOH"/>
    <property type="match status" value="1"/>
</dbReference>
<organism evidence="17 18">
    <name type="scientific">Xanthomonas axonopodis pv. citri (strain 306)</name>
    <dbReference type="NCBI Taxonomy" id="190486"/>
    <lineage>
        <taxon>Bacteria</taxon>
        <taxon>Pseudomonadati</taxon>
        <taxon>Pseudomonadota</taxon>
        <taxon>Gammaproteobacteria</taxon>
        <taxon>Lysobacterales</taxon>
        <taxon>Lysobacteraceae</taxon>
        <taxon>Xanthomonas</taxon>
    </lineage>
</organism>
<evidence type="ECO:0000256" key="12">
    <source>
        <dbReference type="ARBA" id="ARBA00023136"/>
    </source>
</evidence>
<feature type="transmembrane region" description="Helical" evidence="14">
    <location>
        <begin position="84"/>
        <end position="106"/>
    </location>
</feature>
<dbReference type="Proteomes" id="UP000000576">
    <property type="component" value="Chromosome"/>
</dbReference>
<evidence type="ECO:0000256" key="9">
    <source>
        <dbReference type="ARBA" id="ARBA00022840"/>
    </source>
</evidence>
<keyword evidence="8" id="KW-0418">Kinase</keyword>
<feature type="transmembrane region" description="Helical" evidence="14">
    <location>
        <begin position="166"/>
        <end position="187"/>
    </location>
</feature>
<keyword evidence="10 14" id="KW-1133">Transmembrane helix</keyword>
<dbReference type="InterPro" id="IPR036890">
    <property type="entry name" value="HATPase_C_sf"/>
</dbReference>